<keyword evidence="21" id="KW-1185">Reference proteome</keyword>
<comment type="catalytic activity">
    <reaction evidence="3">
        <text>adenosylcob(III)inamide + GTP = adenosylcob(III)inamide phosphate + GDP + H(+)</text>
        <dbReference type="Rhea" id="RHEA:15765"/>
        <dbReference type="ChEBI" id="CHEBI:2480"/>
        <dbReference type="ChEBI" id="CHEBI:15378"/>
        <dbReference type="ChEBI" id="CHEBI:37565"/>
        <dbReference type="ChEBI" id="CHEBI:58189"/>
        <dbReference type="ChEBI" id="CHEBI:58502"/>
        <dbReference type="EC" id="2.7.1.156"/>
    </reaction>
</comment>
<feature type="binding site" evidence="19">
    <location>
        <position position="82"/>
    </location>
    <ligand>
        <name>GTP</name>
        <dbReference type="ChEBI" id="CHEBI:37565"/>
    </ligand>
</feature>
<protein>
    <recommendedName>
        <fullName evidence="16">Adenosylcobinamide kinase</fullName>
        <ecNumber evidence="8">2.7.1.156</ecNumber>
        <ecNumber evidence="9">2.7.7.62</ecNumber>
    </recommendedName>
    <alternativeName>
        <fullName evidence="17">Adenosylcobinamide-phosphate guanylyltransferase</fullName>
    </alternativeName>
</protein>
<evidence type="ECO:0000256" key="12">
    <source>
        <dbReference type="ARBA" id="ARBA00022741"/>
    </source>
</evidence>
<dbReference type="Gene3D" id="3.40.50.300">
    <property type="entry name" value="P-loop containing nucleotide triphosphate hydrolases"/>
    <property type="match status" value="1"/>
</dbReference>
<dbReference type="RefSeq" id="WP_013780727.1">
    <property type="nucleotide sequence ID" value="NC_015520.1"/>
</dbReference>
<keyword evidence="12 19" id="KW-0547">Nucleotide-binding</keyword>
<feature type="binding site" evidence="19">
    <location>
        <position position="62"/>
    </location>
    <ligand>
        <name>GTP</name>
        <dbReference type="ChEBI" id="CHEBI:37565"/>
    </ligand>
</feature>
<reference evidence="21" key="1">
    <citation type="submission" date="2010-11" db="EMBL/GenBank/DDBJ databases">
        <title>The complete genome of Mahella australiensis DSM 15567.</title>
        <authorList>
            <consortium name="US DOE Joint Genome Institute (JGI-PGF)"/>
            <person name="Lucas S."/>
            <person name="Copeland A."/>
            <person name="Lapidus A."/>
            <person name="Bruce D."/>
            <person name="Goodwin L."/>
            <person name="Pitluck S."/>
            <person name="Kyrpides N."/>
            <person name="Mavromatis K."/>
            <person name="Pagani I."/>
            <person name="Ivanova N."/>
            <person name="Teshima H."/>
            <person name="Brettin T."/>
            <person name="Detter J.C."/>
            <person name="Han C."/>
            <person name="Tapia R."/>
            <person name="Land M."/>
            <person name="Hauser L."/>
            <person name="Markowitz V."/>
            <person name="Cheng J.-F."/>
            <person name="Hugenholtz P."/>
            <person name="Woyke T."/>
            <person name="Wu D."/>
            <person name="Spring S."/>
            <person name="Pukall R."/>
            <person name="Steenblock K."/>
            <person name="Schneider S."/>
            <person name="Klenk H.-P."/>
            <person name="Eisen J.A."/>
        </authorList>
    </citation>
    <scope>NUCLEOTIDE SEQUENCE [LARGE SCALE GENOMIC DNA]</scope>
    <source>
        <strain evidence="21">DSM 15567 / CIP 107919 / 50-1 BON</strain>
    </source>
</reference>
<evidence type="ECO:0000256" key="9">
    <source>
        <dbReference type="ARBA" id="ARBA00012523"/>
    </source>
</evidence>
<name>F4A364_MAHA5</name>
<evidence type="ECO:0000313" key="20">
    <source>
        <dbReference type="EMBL" id="AEE96297.1"/>
    </source>
</evidence>
<evidence type="ECO:0000256" key="14">
    <source>
        <dbReference type="ARBA" id="ARBA00022840"/>
    </source>
</evidence>
<dbReference type="InterPro" id="IPR027417">
    <property type="entry name" value="P-loop_NTPase"/>
</dbReference>
<keyword evidence="20" id="KW-0548">Nucleotidyltransferase</keyword>
<comment type="similarity">
    <text evidence="7">Belongs to the CobU/CobP family.</text>
</comment>
<dbReference type="KEGG" id="mas:Mahau_1099"/>
<evidence type="ECO:0000256" key="11">
    <source>
        <dbReference type="ARBA" id="ARBA00022679"/>
    </source>
</evidence>
<evidence type="ECO:0000313" key="21">
    <source>
        <dbReference type="Proteomes" id="UP000008457"/>
    </source>
</evidence>
<proteinExistence type="inferred from homology"/>
<keyword evidence="15 19" id="KW-0342">GTP-binding</keyword>
<dbReference type="EC" id="2.7.1.156" evidence="8"/>
<evidence type="ECO:0000256" key="8">
    <source>
        <dbReference type="ARBA" id="ARBA00012016"/>
    </source>
</evidence>
<dbReference type="GO" id="GO:0008820">
    <property type="term" value="F:cobinamide phosphate guanylyltransferase activity"/>
    <property type="evidence" value="ECO:0007669"/>
    <property type="project" value="UniProtKB-EC"/>
</dbReference>
<evidence type="ECO:0000256" key="4">
    <source>
        <dbReference type="ARBA" id="ARBA00003889"/>
    </source>
</evidence>
<comment type="catalytic activity">
    <reaction evidence="1">
        <text>adenosylcob(III)inamide + ATP = adenosylcob(III)inamide phosphate + ADP + H(+)</text>
        <dbReference type="Rhea" id="RHEA:15769"/>
        <dbReference type="ChEBI" id="CHEBI:2480"/>
        <dbReference type="ChEBI" id="CHEBI:15378"/>
        <dbReference type="ChEBI" id="CHEBI:30616"/>
        <dbReference type="ChEBI" id="CHEBI:58502"/>
        <dbReference type="ChEBI" id="CHEBI:456216"/>
        <dbReference type="EC" id="2.7.1.156"/>
    </reaction>
</comment>
<dbReference type="PIRSF" id="PIRSF006135">
    <property type="entry name" value="CobU"/>
    <property type="match status" value="1"/>
</dbReference>
<accession>F4A364</accession>
<feature type="binding site" evidence="19">
    <location>
        <begin position="51"/>
        <end position="54"/>
    </location>
    <ligand>
        <name>GTP</name>
        <dbReference type="ChEBI" id="CHEBI:37565"/>
    </ligand>
</feature>
<dbReference type="OrthoDB" id="9799422at2"/>
<comment type="catalytic activity">
    <reaction evidence="2">
        <text>adenosylcob(III)inamide phosphate + GTP + H(+) = adenosylcob(III)inamide-GDP + diphosphate</text>
        <dbReference type="Rhea" id="RHEA:22712"/>
        <dbReference type="ChEBI" id="CHEBI:15378"/>
        <dbReference type="ChEBI" id="CHEBI:33019"/>
        <dbReference type="ChEBI" id="CHEBI:37565"/>
        <dbReference type="ChEBI" id="CHEBI:58502"/>
        <dbReference type="ChEBI" id="CHEBI:60487"/>
        <dbReference type="EC" id="2.7.7.62"/>
    </reaction>
</comment>
<dbReference type="UniPathway" id="UPA00148">
    <property type="reaction ID" value="UER00236"/>
</dbReference>
<evidence type="ECO:0000256" key="10">
    <source>
        <dbReference type="ARBA" id="ARBA00022573"/>
    </source>
</evidence>
<evidence type="ECO:0000256" key="1">
    <source>
        <dbReference type="ARBA" id="ARBA00000312"/>
    </source>
</evidence>
<dbReference type="GO" id="GO:0043752">
    <property type="term" value="F:adenosylcobinamide kinase activity"/>
    <property type="evidence" value="ECO:0007669"/>
    <property type="project" value="UniProtKB-EC"/>
</dbReference>
<keyword evidence="13" id="KW-0418">Kinase</keyword>
<dbReference type="AlphaFoldDB" id="F4A364"/>
<dbReference type="CDD" id="cd00544">
    <property type="entry name" value="CobU"/>
    <property type="match status" value="1"/>
</dbReference>
<sequence>MGRVTFITGGARSGKSAFAERLARQYGDDVAYIATSIATDAEMEERIRLHRLRRPAGWTTYESYKGIGDIINGTDKSVVLLDCITIMVTNLMLEYDIDWDHCTIEQIDAVEHAIRAEIKIMLDAAKGGKADLIVVSNEVGMGLVPDYPLGRIFRDIAGRVNQLIAAQADEVYFIISGIPLKLKSGGTGGL</sequence>
<dbReference type="PANTHER" id="PTHR34848:SF1">
    <property type="entry name" value="BIFUNCTIONAL ADENOSYLCOBALAMIN BIOSYNTHESIS PROTEIN COBU"/>
    <property type="match status" value="1"/>
</dbReference>
<comment type="pathway">
    <text evidence="6">Cofactor biosynthesis; adenosylcobalamin biosynthesis; adenosylcobalamin from cob(II)yrinate a,c-diamide: step 5/7.</text>
</comment>
<dbReference type="NCBIfam" id="NF004469">
    <property type="entry name" value="PRK05800.1"/>
    <property type="match status" value="1"/>
</dbReference>
<dbReference type="SUPFAM" id="SSF52540">
    <property type="entry name" value="P-loop containing nucleoside triphosphate hydrolases"/>
    <property type="match status" value="1"/>
</dbReference>
<feature type="binding site" evidence="19">
    <location>
        <begin position="9"/>
        <end position="16"/>
    </location>
    <ligand>
        <name>GTP</name>
        <dbReference type="ChEBI" id="CHEBI:37565"/>
    </ligand>
</feature>
<dbReference type="eggNOG" id="COG2087">
    <property type="taxonomic scope" value="Bacteria"/>
</dbReference>
<gene>
    <name evidence="20" type="ordered locus">Mahau_1099</name>
</gene>
<dbReference type="GO" id="GO:0005525">
    <property type="term" value="F:GTP binding"/>
    <property type="evidence" value="ECO:0007669"/>
    <property type="project" value="UniProtKB-KW"/>
</dbReference>
<dbReference type="PANTHER" id="PTHR34848">
    <property type="match status" value="1"/>
</dbReference>
<evidence type="ECO:0000256" key="19">
    <source>
        <dbReference type="PIRSR" id="PIRSR006135-2"/>
    </source>
</evidence>
<dbReference type="Pfam" id="PF02283">
    <property type="entry name" value="CobU"/>
    <property type="match status" value="1"/>
</dbReference>
<dbReference type="EC" id="2.7.7.62" evidence="9"/>
<keyword evidence="10" id="KW-0169">Cobalamin biosynthesis</keyword>
<comment type="pathway">
    <text evidence="5">Cofactor biosynthesis; adenosylcobalamin biosynthesis; adenosylcobalamin from cob(II)yrinate a,c-diamide: step 6/7.</text>
</comment>
<dbReference type="HOGENOM" id="CLU_094161_0_2_9"/>
<feature type="binding site" evidence="19">
    <location>
        <begin position="34"/>
        <end position="36"/>
    </location>
    <ligand>
        <name>GTP</name>
        <dbReference type="ChEBI" id="CHEBI:37565"/>
    </ligand>
</feature>
<evidence type="ECO:0000256" key="18">
    <source>
        <dbReference type="PIRSR" id="PIRSR006135-1"/>
    </source>
</evidence>
<dbReference type="STRING" id="697281.Mahau_1099"/>
<dbReference type="EMBL" id="CP002360">
    <property type="protein sequence ID" value="AEE96297.1"/>
    <property type="molecule type" value="Genomic_DNA"/>
</dbReference>
<dbReference type="GO" id="GO:0009236">
    <property type="term" value="P:cobalamin biosynthetic process"/>
    <property type="evidence" value="ECO:0007669"/>
    <property type="project" value="UniProtKB-UniPathway"/>
</dbReference>
<evidence type="ECO:0000256" key="6">
    <source>
        <dbReference type="ARBA" id="ARBA00005159"/>
    </source>
</evidence>
<keyword evidence="11 20" id="KW-0808">Transferase</keyword>
<organism evidence="20 21">
    <name type="scientific">Mahella australiensis (strain DSM 15567 / CIP 107919 / 50-1 BON)</name>
    <dbReference type="NCBI Taxonomy" id="697281"/>
    <lineage>
        <taxon>Bacteria</taxon>
        <taxon>Bacillati</taxon>
        <taxon>Bacillota</taxon>
        <taxon>Clostridia</taxon>
        <taxon>Thermoanaerobacterales</taxon>
        <taxon>Thermoanaerobacterales Family IV. Incertae Sedis</taxon>
        <taxon>Mahella</taxon>
    </lineage>
</organism>
<evidence type="ECO:0000256" key="13">
    <source>
        <dbReference type="ARBA" id="ARBA00022777"/>
    </source>
</evidence>
<evidence type="ECO:0000256" key="3">
    <source>
        <dbReference type="ARBA" id="ARBA00001522"/>
    </source>
</evidence>
<keyword evidence="14" id="KW-0067">ATP-binding</keyword>
<dbReference type="Proteomes" id="UP000008457">
    <property type="component" value="Chromosome"/>
</dbReference>
<feature type="active site" description="GMP-histidine intermediate" evidence="18">
    <location>
        <position position="50"/>
    </location>
</feature>
<dbReference type="GO" id="GO:0005524">
    <property type="term" value="F:ATP binding"/>
    <property type="evidence" value="ECO:0007669"/>
    <property type="project" value="UniProtKB-KW"/>
</dbReference>
<evidence type="ECO:0000256" key="16">
    <source>
        <dbReference type="ARBA" id="ARBA00029570"/>
    </source>
</evidence>
<reference evidence="20 21" key="2">
    <citation type="journal article" date="2011" name="Stand. Genomic Sci.">
        <title>Complete genome sequence of Mahella australiensis type strain (50-1 BON).</title>
        <authorList>
            <person name="Sikorski J."/>
            <person name="Teshima H."/>
            <person name="Nolan M."/>
            <person name="Lucas S."/>
            <person name="Hammon N."/>
            <person name="Deshpande S."/>
            <person name="Cheng J.F."/>
            <person name="Pitluck S."/>
            <person name="Liolios K."/>
            <person name="Pagani I."/>
            <person name="Ivanova N."/>
            <person name="Huntemann M."/>
            <person name="Mavromatis K."/>
            <person name="Ovchinikova G."/>
            <person name="Pati A."/>
            <person name="Tapia R."/>
            <person name="Han C."/>
            <person name="Goodwin L."/>
            <person name="Chen A."/>
            <person name="Palaniappan K."/>
            <person name="Land M."/>
            <person name="Hauser L."/>
            <person name="Ngatchou-Djao O.D."/>
            <person name="Rohde M."/>
            <person name="Pukall R."/>
            <person name="Spring S."/>
            <person name="Abt B."/>
            <person name="Goker M."/>
            <person name="Detter J.C."/>
            <person name="Woyke T."/>
            <person name="Bristow J."/>
            <person name="Markowitz V."/>
            <person name="Hugenholtz P."/>
            <person name="Eisen J.A."/>
            <person name="Kyrpides N.C."/>
            <person name="Klenk H.P."/>
            <person name="Lapidus A."/>
        </authorList>
    </citation>
    <scope>NUCLEOTIDE SEQUENCE [LARGE SCALE GENOMIC DNA]</scope>
    <source>
        <strain evidence="21">DSM 15567 / CIP 107919 / 50-1 BON</strain>
    </source>
</reference>
<evidence type="ECO:0000256" key="2">
    <source>
        <dbReference type="ARBA" id="ARBA00000711"/>
    </source>
</evidence>
<dbReference type="InterPro" id="IPR003203">
    <property type="entry name" value="CobU/CobP"/>
</dbReference>
<comment type="function">
    <text evidence="4">Catalyzes ATP-dependent phosphorylation of adenosylcobinamide and addition of GMP to adenosylcobinamide phosphate.</text>
</comment>
<evidence type="ECO:0000256" key="17">
    <source>
        <dbReference type="ARBA" id="ARBA00030571"/>
    </source>
</evidence>
<evidence type="ECO:0000256" key="5">
    <source>
        <dbReference type="ARBA" id="ARBA00004692"/>
    </source>
</evidence>
<evidence type="ECO:0000256" key="7">
    <source>
        <dbReference type="ARBA" id="ARBA00007490"/>
    </source>
</evidence>
<evidence type="ECO:0000256" key="15">
    <source>
        <dbReference type="ARBA" id="ARBA00023134"/>
    </source>
</evidence>